<accession>A0A381NZP8</accession>
<reference evidence="1" key="1">
    <citation type="submission" date="2018-05" db="EMBL/GenBank/DDBJ databases">
        <authorList>
            <person name="Lanie J.A."/>
            <person name="Ng W.-L."/>
            <person name="Kazmierczak K.M."/>
            <person name="Andrzejewski T.M."/>
            <person name="Davidsen T.M."/>
            <person name="Wayne K.J."/>
            <person name="Tettelin H."/>
            <person name="Glass J.I."/>
            <person name="Rusch D."/>
            <person name="Podicherti R."/>
            <person name="Tsui H.-C.T."/>
            <person name="Winkler M.E."/>
        </authorList>
    </citation>
    <scope>NUCLEOTIDE SEQUENCE</scope>
</reference>
<dbReference type="EMBL" id="UINC01000720">
    <property type="protein sequence ID" value="SUZ60111.1"/>
    <property type="molecule type" value="Genomic_DNA"/>
</dbReference>
<protein>
    <submittedName>
        <fullName evidence="1">Uncharacterized protein</fullName>
    </submittedName>
</protein>
<gene>
    <name evidence="1" type="ORF">METZ01_LOCUS12965</name>
</gene>
<dbReference type="AlphaFoldDB" id="A0A381NZP8"/>
<proteinExistence type="predicted"/>
<organism evidence="1">
    <name type="scientific">marine metagenome</name>
    <dbReference type="NCBI Taxonomy" id="408172"/>
    <lineage>
        <taxon>unclassified sequences</taxon>
        <taxon>metagenomes</taxon>
        <taxon>ecological metagenomes</taxon>
    </lineage>
</organism>
<name>A0A381NZP8_9ZZZZ</name>
<evidence type="ECO:0000313" key="1">
    <source>
        <dbReference type="EMBL" id="SUZ60111.1"/>
    </source>
</evidence>
<feature type="non-terminal residue" evidence="1">
    <location>
        <position position="1"/>
    </location>
</feature>
<sequence length="37" mass="3961">VVILQYGTPLGSDEGFPAVRRRSIASDCTASFVYADV</sequence>